<evidence type="ECO:0000313" key="3">
    <source>
        <dbReference type="Proteomes" id="UP001419268"/>
    </source>
</evidence>
<evidence type="ECO:0000256" key="1">
    <source>
        <dbReference type="SAM" id="Phobius"/>
    </source>
</evidence>
<proteinExistence type="predicted"/>
<dbReference type="Gene3D" id="3.10.450.50">
    <property type="match status" value="1"/>
</dbReference>
<feature type="transmembrane region" description="Helical" evidence="1">
    <location>
        <begin position="253"/>
        <end position="274"/>
    </location>
</feature>
<organism evidence="2 3">
    <name type="scientific">Stephania cephalantha</name>
    <dbReference type="NCBI Taxonomy" id="152367"/>
    <lineage>
        <taxon>Eukaryota</taxon>
        <taxon>Viridiplantae</taxon>
        <taxon>Streptophyta</taxon>
        <taxon>Embryophyta</taxon>
        <taxon>Tracheophyta</taxon>
        <taxon>Spermatophyta</taxon>
        <taxon>Magnoliopsida</taxon>
        <taxon>Ranunculales</taxon>
        <taxon>Menispermaceae</taxon>
        <taxon>Menispermoideae</taxon>
        <taxon>Cissampelideae</taxon>
        <taxon>Stephania</taxon>
    </lineage>
</organism>
<name>A0AAP0JH64_9MAGN</name>
<dbReference type="Proteomes" id="UP001419268">
    <property type="component" value="Unassembled WGS sequence"/>
</dbReference>
<accession>A0AAP0JH64</accession>
<sequence length="276" mass="31177">MISASPFNQLCFVSSSSSSSKITTLLTTHFISISRNVSLSSPNLNISHTTLAQPIHGFFDSHLPLLNKCITNGNIYPRNGNSPIVTSGAKGSAPWEEDNHKALETVLKFYDAIKRRNLQELANVIGDECRCVSNLISSFHPFEGKKQVLELFSFLMKHMGPDIQFVVQPTLHEGMNIGVTWKLEWEKNNIPLGKGFSFYTCHTYQGKVVIRDMEMFMEPLLHIEPLRLRMIAYVTTVLEKIESSSFIKGQCRIILYLLLSIVTAIFSLCFVKLLQF</sequence>
<keyword evidence="1" id="KW-0472">Membrane</keyword>
<dbReference type="InterPro" id="IPR032710">
    <property type="entry name" value="NTF2-like_dom_sf"/>
</dbReference>
<keyword evidence="1" id="KW-1133">Transmembrane helix</keyword>
<keyword evidence="3" id="KW-1185">Reference proteome</keyword>
<evidence type="ECO:0008006" key="4">
    <source>
        <dbReference type="Google" id="ProtNLM"/>
    </source>
</evidence>
<comment type="caution">
    <text evidence="2">The sequence shown here is derived from an EMBL/GenBank/DDBJ whole genome shotgun (WGS) entry which is preliminary data.</text>
</comment>
<gene>
    <name evidence="2" type="ORF">Scep_012611</name>
</gene>
<reference evidence="2 3" key="1">
    <citation type="submission" date="2024-01" db="EMBL/GenBank/DDBJ databases">
        <title>Genome assemblies of Stephania.</title>
        <authorList>
            <person name="Yang L."/>
        </authorList>
    </citation>
    <scope>NUCLEOTIDE SEQUENCE [LARGE SCALE GENOMIC DNA]</scope>
    <source>
        <strain evidence="2">JXDWG</strain>
        <tissue evidence="2">Leaf</tissue>
    </source>
</reference>
<protein>
    <recommendedName>
        <fullName evidence="4">SnoaL-like domain-containing protein</fullName>
    </recommendedName>
</protein>
<dbReference type="EMBL" id="JBBNAG010000005">
    <property type="protein sequence ID" value="KAK9133083.1"/>
    <property type="molecule type" value="Genomic_DNA"/>
</dbReference>
<evidence type="ECO:0000313" key="2">
    <source>
        <dbReference type="EMBL" id="KAK9133083.1"/>
    </source>
</evidence>
<dbReference type="AlphaFoldDB" id="A0AAP0JH64"/>
<dbReference type="PANTHER" id="PTHR33698">
    <property type="entry name" value="NUCLEAR TRANSPORT FACTOR 2 (NTF2)-LIKE PROTEIN"/>
    <property type="match status" value="1"/>
</dbReference>
<dbReference type="SUPFAM" id="SSF54427">
    <property type="entry name" value="NTF2-like"/>
    <property type="match status" value="1"/>
</dbReference>
<dbReference type="PANTHER" id="PTHR33698:SF6">
    <property type="entry name" value="TRANSMEMBRANE PROTEIN"/>
    <property type="match status" value="1"/>
</dbReference>
<keyword evidence="1" id="KW-0812">Transmembrane</keyword>